<evidence type="ECO:0000313" key="1">
    <source>
        <dbReference type="EMBL" id="TGY95187.1"/>
    </source>
</evidence>
<accession>A0AC61RU34</accession>
<name>A0AC61RU34_9FIRM</name>
<proteinExistence type="predicted"/>
<keyword evidence="2" id="KW-1185">Reference proteome</keyword>
<dbReference type="EMBL" id="SRYA01000033">
    <property type="protein sequence ID" value="TGY95187.1"/>
    <property type="molecule type" value="Genomic_DNA"/>
</dbReference>
<protein>
    <submittedName>
        <fullName evidence="1">Uncharacterized protein</fullName>
    </submittedName>
</protein>
<evidence type="ECO:0000313" key="2">
    <source>
        <dbReference type="Proteomes" id="UP000304953"/>
    </source>
</evidence>
<organism evidence="1 2">
    <name type="scientific">Petralouisia muris</name>
    <dbReference type="NCBI Taxonomy" id="3032872"/>
    <lineage>
        <taxon>Bacteria</taxon>
        <taxon>Bacillati</taxon>
        <taxon>Bacillota</taxon>
        <taxon>Clostridia</taxon>
        <taxon>Lachnospirales</taxon>
        <taxon>Lachnospiraceae</taxon>
        <taxon>Petralouisia</taxon>
    </lineage>
</organism>
<reference evidence="1" key="1">
    <citation type="submission" date="2019-04" db="EMBL/GenBank/DDBJ databases">
        <title>Microbes associate with the intestines of laboratory mice.</title>
        <authorList>
            <person name="Navarre W."/>
            <person name="Wong E."/>
            <person name="Huang K."/>
            <person name="Tropini C."/>
            <person name="Ng K."/>
            <person name="Yu B."/>
        </authorList>
    </citation>
    <scope>NUCLEOTIDE SEQUENCE</scope>
    <source>
        <strain evidence="1">NM01_1-7b</strain>
    </source>
</reference>
<gene>
    <name evidence="1" type="ORF">E5329_16110</name>
</gene>
<sequence length="231" mass="26551">MSTALWKDGKVIRFIKLFLCILLFHLIVVNETDNTLLSFEFLIQGTIINPLDGTMEFMLYHYMLNLGLTILLLAAVLQAVSQIFEMSDYIITRCGKSKFKVVLLTAALKEIFKILAIKQVIYTAYFVYTGEITFFYLYDMGSTFFTLLMFAQCFILLKLLGAKYKVPLFVIAGINMISQMLSYENHVFLMIVIASCQWQSYWMVNIMGKAAVILVLSGMIYLRKDFDALMN</sequence>
<dbReference type="Proteomes" id="UP000304953">
    <property type="component" value="Unassembled WGS sequence"/>
</dbReference>
<comment type="caution">
    <text evidence="1">The sequence shown here is derived from an EMBL/GenBank/DDBJ whole genome shotgun (WGS) entry which is preliminary data.</text>
</comment>